<feature type="region of interest" description="Disordered" evidence="3">
    <location>
        <begin position="1056"/>
        <end position="1089"/>
    </location>
</feature>
<dbReference type="PANTHER" id="PTHR24261:SF7">
    <property type="entry name" value="KRINGLE DOMAIN-CONTAINING PROTEIN"/>
    <property type="match status" value="1"/>
</dbReference>
<evidence type="ECO:0000256" key="5">
    <source>
        <dbReference type="SAM" id="SignalP"/>
    </source>
</evidence>
<dbReference type="SMART" id="SM00130">
    <property type="entry name" value="KR"/>
    <property type="match status" value="1"/>
</dbReference>
<dbReference type="InterPro" id="IPR038178">
    <property type="entry name" value="Kringle_sf"/>
</dbReference>
<organism evidence="7 8">
    <name type="scientific">Novymonas esmeraldas</name>
    <dbReference type="NCBI Taxonomy" id="1808958"/>
    <lineage>
        <taxon>Eukaryota</taxon>
        <taxon>Discoba</taxon>
        <taxon>Euglenozoa</taxon>
        <taxon>Kinetoplastea</taxon>
        <taxon>Metakinetoplastina</taxon>
        <taxon>Trypanosomatida</taxon>
        <taxon>Trypanosomatidae</taxon>
        <taxon>Novymonas</taxon>
    </lineage>
</organism>
<dbReference type="InterPro" id="IPR013806">
    <property type="entry name" value="Kringle-like"/>
</dbReference>
<dbReference type="InterPro" id="IPR000001">
    <property type="entry name" value="Kringle"/>
</dbReference>
<sequence length="1141" mass="119208">MHAFARAASAALVSVAVVLLLLLVSDAATPAVAARPSAACGRGEEVYYLADGQDYRGRVNVTVGGIPCQWWSAQTPHTHEIPLDPATGVGNHNYCRNANGLERPGCFTATPGGGYQFCDVGAVCTQSPVASATVLFAPVTGSKMVADGSHNYVTLSCYPRPCKIYYALGAEALASATSPAYTQPLLLTESTTVKTYVVYETAPPMRAQARYTVTQTTTPAPTHALRFAPSDAVVYHQPIMVELEGTTAFDRVLLYWNDDLAHPTTYTGGAFRLAESTSLVAVVNGTYVISAAYTVKITAPPLNVYPPSGTFVGGVAILVNDPQPPSTYYMYVNKSTELVPVDSLLLRWTVAGASELDFRALHVGGIESATTVLYNVVPALPPTISPDPASVYHRPVTVTCTAPLGTPVPLSVYRDPAMQDAVAERAFSVLLGTPGEFTVTCSYTDDVQVVHTTTAVLRLVAAPLSPPTFTPACGSNFPAIALLLRTTLNASLLLPGALPTSWSVSVAATGGARVPVIARVPDNSTDFLYSVFQSRPIAVPTTMVVSATAHSLDPLEADSPRATCAYSLYPLAAAATPFFSAIPSCAMTSAPASPACVVALKLELASCLHFYSTELLAMDVLGPIVAMRMTGLAEAIRTDMYARMGACLANLQRRGVIAELHNETSGEIVLATSWHVATPQRMAPQVYTGLPVTVHVTGFHADAGAYRLVRSGYSCEDVGVLPEAVLAASPYATAGGAPPATSDGSTYLTFRVPTAGAYKLCTYISGALYAVPFSSAAPGASTPSIDQYLEVVVQPWPAVDATPAEECGGLVAPNMEDVVLSLPMAATPAGAYAALDYSYNSAGWASAAFPVDPATQLGGAVTLPIGPLNHRTRPLQVFDASLGPTTGAARSCVFFVSATNPPVQLESIQYLFYKVNATGLPASEVGLILMLQGVFHPGELIVIDVYEQRTSTSASAGGASLQLLRRVTARPSTASAYAVALPDSVLSLPTGGQRTPFVVHATLDGVHVTATPSAVALSPLTLAMTPCTTCPSGLCYAEQCLCKNKRTKIVSICGTDSDEDSSSGGHGSHHSSSAASSSSSSSSSPPEEDLKPASLWKRLGFLFAYLGLLAAISAYILISIKRGGSRREHASHADEVTVEPA</sequence>
<dbReference type="Proteomes" id="UP001430356">
    <property type="component" value="Unassembled WGS sequence"/>
</dbReference>
<gene>
    <name evidence="7" type="ORF">NESM_000095100</name>
</gene>
<feature type="compositionally biased region" description="Low complexity" evidence="3">
    <location>
        <begin position="1070"/>
        <end position="1084"/>
    </location>
</feature>
<evidence type="ECO:0000313" key="8">
    <source>
        <dbReference type="Proteomes" id="UP001430356"/>
    </source>
</evidence>
<dbReference type="Pfam" id="PF00051">
    <property type="entry name" value="Kringle"/>
    <property type="match status" value="1"/>
</dbReference>
<feature type="signal peptide" evidence="5">
    <location>
        <begin position="1"/>
        <end position="27"/>
    </location>
</feature>
<dbReference type="Pfam" id="PF13290">
    <property type="entry name" value="CHB_HEX_C_1"/>
    <property type="match status" value="1"/>
</dbReference>
<feature type="transmembrane region" description="Helical" evidence="4">
    <location>
        <begin position="1099"/>
        <end position="1118"/>
    </location>
</feature>
<dbReference type="InterPro" id="IPR050759">
    <property type="entry name" value="Serine_protease_kringle"/>
</dbReference>
<evidence type="ECO:0000256" key="3">
    <source>
        <dbReference type="SAM" id="MobiDB-lite"/>
    </source>
</evidence>
<dbReference type="AlphaFoldDB" id="A0AAW0F2R3"/>
<feature type="domain" description="Kringle" evidence="6">
    <location>
        <begin position="48"/>
        <end position="124"/>
    </location>
</feature>
<dbReference type="SUPFAM" id="SSF57440">
    <property type="entry name" value="Kringle-like"/>
    <property type="match status" value="1"/>
</dbReference>
<proteinExistence type="predicted"/>
<evidence type="ECO:0000256" key="1">
    <source>
        <dbReference type="ARBA" id="ARBA00022572"/>
    </source>
</evidence>
<dbReference type="PANTHER" id="PTHR24261">
    <property type="entry name" value="PLASMINOGEN-RELATED"/>
    <property type="match status" value="1"/>
</dbReference>
<evidence type="ECO:0000256" key="4">
    <source>
        <dbReference type="SAM" id="Phobius"/>
    </source>
</evidence>
<protein>
    <submittedName>
        <fullName evidence="7">Kringle domain containing protein</fullName>
    </submittedName>
</protein>
<evidence type="ECO:0000256" key="2">
    <source>
        <dbReference type="ARBA" id="ARBA00023157"/>
    </source>
</evidence>
<dbReference type="PROSITE" id="PS50070">
    <property type="entry name" value="KRINGLE_2"/>
    <property type="match status" value="1"/>
</dbReference>
<dbReference type="EMBL" id="JAECZO010000005">
    <property type="protein sequence ID" value="KAK7200409.1"/>
    <property type="molecule type" value="Genomic_DNA"/>
</dbReference>
<evidence type="ECO:0000259" key="6">
    <source>
        <dbReference type="PROSITE" id="PS50070"/>
    </source>
</evidence>
<keyword evidence="4" id="KW-1133">Transmembrane helix</keyword>
<dbReference type="InterPro" id="IPR059177">
    <property type="entry name" value="GH29D-like_dom"/>
</dbReference>
<reference evidence="7 8" key="1">
    <citation type="journal article" date="2021" name="MBio">
        <title>A New Model Trypanosomatid, Novymonas esmeraldas: Genomic Perception of Its 'Candidatus Pandoraea novymonadis' Endosymbiont.</title>
        <authorList>
            <person name="Zakharova A."/>
            <person name="Saura A."/>
            <person name="Butenko A."/>
            <person name="Podesvova L."/>
            <person name="Warmusova S."/>
            <person name="Kostygov A.Y."/>
            <person name="Nenarokova A."/>
            <person name="Lukes J."/>
            <person name="Opperdoes F.R."/>
            <person name="Yurchenko V."/>
        </authorList>
    </citation>
    <scope>NUCLEOTIDE SEQUENCE [LARGE SCALE GENOMIC DNA]</scope>
    <source>
        <strain evidence="7 8">E262AT.01</strain>
    </source>
</reference>
<keyword evidence="4" id="KW-0472">Membrane</keyword>
<keyword evidence="5" id="KW-0732">Signal</keyword>
<dbReference type="CDD" id="cd00108">
    <property type="entry name" value="KR"/>
    <property type="match status" value="1"/>
</dbReference>
<keyword evidence="1" id="KW-0420">Kringle</keyword>
<dbReference type="Gene3D" id="2.40.20.10">
    <property type="entry name" value="Plasminogen Kringle 4"/>
    <property type="match status" value="1"/>
</dbReference>
<name>A0AAW0F2R3_9TRYP</name>
<comment type="caution">
    <text evidence="7">The sequence shown here is derived from an EMBL/GenBank/DDBJ whole genome shotgun (WGS) entry which is preliminary data.</text>
</comment>
<feature type="chain" id="PRO_5043553000" evidence="5">
    <location>
        <begin position="28"/>
        <end position="1141"/>
    </location>
</feature>
<evidence type="ECO:0000313" key="7">
    <source>
        <dbReference type="EMBL" id="KAK7200409.1"/>
    </source>
</evidence>
<accession>A0AAW0F2R3</accession>
<keyword evidence="8" id="KW-1185">Reference proteome</keyword>
<dbReference type="PRINTS" id="PR00018">
    <property type="entry name" value="KRINGLE"/>
</dbReference>
<keyword evidence="4" id="KW-0812">Transmembrane</keyword>
<keyword evidence="2" id="KW-1015">Disulfide bond</keyword>